<comment type="similarity">
    <text evidence="1 2">Belongs to the anti-sigma-factor antagonist family.</text>
</comment>
<dbReference type="PANTHER" id="PTHR33495">
    <property type="entry name" value="ANTI-SIGMA FACTOR ANTAGONIST TM_1081-RELATED-RELATED"/>
    <property type="match status" value="1"/>
</dbReference>
<dbReference type="Pfam" id="PF01740">
    <property type="entry name" value="STAS"/>
    <property type="match status" value="1"/>
</dbReference>
<dbReference type="AlphaFoldDB" id="A0A918BD77"/>
<dbReference type="InterPro" id="IPR036513">
    <property type="entry name" value="STAS_dom_sf"/>
</dbReference>
<accession>A0A918BD77</accession>
<dbReference type="RefSeq" id="WP_189216460.1">
    <property type="nucleotide sequence ID" value="NZ_BMQK01000003.1"/>
</dbReference>
<evidence type="ECO:0000259" key="3">
    <source>
        <dbReference type="PROSITE" id="PS50801"/>
    </source>
</evidence>
<evidence type="ECO:0000256" key="1">
    <source>
        <dbReference type="ARBA" id="ARBA00009013"/>
    </source>
</evidence>
<evidence type="ECO:0000313" key="4">
    <source>
        <dbReference type="EMBL" id="GGQ51884.1"/>
    </source>
</evidence>
<name>A0A918BD77_9ACTN</name>
<evidence type="ECO:0000256" key="2">
    <source>
        <dbReference type="RuleBase" id="RU003749"/>
    </source>
</evidence>
<dbReference type="CDD" id="cd07043">
    <property type="entry name" value="STAS_anti-anti-sigma_factors"/>
    <property type="match status" value="1"/>
</dbReference>
<dbReference type="Proteomes" id="UP000620156">
    <property type="component" value="Unassembled WGS sequence"/>
</dbReference>
<reference evidence="4" key="2">
    <citation type="submission" date="2020-09" db="EMBL/GenBank/DDBJ databases">
        <authorList>
            <person name="Sun Q."/>
            <person name="Ohkuma M."/>
        </authorList>
    </citation>
    <scope>NUCLEOTIDE SEQUENCE</scope>
    <source>
        <strain evidence="4">JCM 3131</strain>
    </source>
</reference>
<dbReference type="PROSITE" id="PS50801">
    <property type="entry name" value="STAS"/>
    <property type="match status" value="1"/>
</dbReference>
<comment type="caution">
    <text evidence="4">The sequence shown here is derived from an EMBL/GenBank/DDBJ whole genome shotgun (WGS) entry which is preliminary data.</text>
</comment>
<sequence>MSETHTELMTCYAEHRVGGTAVVELHGEIDIHTAPEVRARLDAVTAGPHPDVVLDLRAMSFIDCTGLSVLCRARNRVLARRGRIRLVSDDDRFLRILRCVRLGRAFEVQPRLPVP</sequence>
<reference evidence="4" key="1">
    <citation type="journal article" date="2014" name="Int. J. Syst. Evol. Microbiol.">
        <title>Complete genome sequence of Corynebacterium casei LMG S-19264T (=DSM 44701T), isolated from a smear-ripened cheese.</title>
        <authorList>
            <consortium name="US DOE Joint Genome Institute (JGI-PGF)"/>
            <person name="Walter F."/>
            <person name="Albersmeier A."/>
            <person name="Kalinowski J."/>
            <person name="Ruckert C."/>
        </authorList>
    </citation>
    <scope>NUCLEOTIDE SEQUENCE</scope>
    <source>
        <strain evidence="4">JCM 3131</strain>
    </source>
</reference>
<protein>
    <recommendedName>
        <fullName evidence="2">Anti-sigma factor antagonist</fullName>
    </recommendedName>
</protein>
<dbReference type="NCBIfam" id="TIGR00377">
    <property type="entry name" value="ant_ant_sig"/>
    <property type="match status" value="1"/>
</dbReference>
<dbReference type="InterPro" id="IPR002645">
    <property type="entry name" value="STAS_dom"/>
</dbReference>
<gene>
    <name evidence="4" type="ORF">GCM10010145_21550</name>
</gene>
<dbReference type="SUPFAM" id="SSF52091">
    <property type="entry name" value="SpoIIaa-like"/>
    <property type="match status" value="1"/>
</dbReference>
<proteinExistence type="inferred from homology"/>
<dbReference type="InterPro" id="IPR003658">
    <property type="entry name" value="Anti-sigma_ant"/>
</dbReference>
<dbReference type="GO" id="GO:0043856">
    <property type="term" value="F:anti-sigma factor antagonist activity"/>
    <property type="evidence" value="ECO:0007669"/>
    <property type="project" value="InterPro"/>
</dbReference>
<dbReference type="PANTHER" id="PTHR33495:SF2">
    <property type="entry name" value="ANTI-SIGMA FACTOR ANTAGONIST TM_1081-RELATED"/>
    <property type="match status" value="1"/>
</dbReference>
<evidence type="ECO:0000313" key="5">
    <source>
        <dbReference type="Proteomes" id="UP000620156"/>
    </source>
</evidence>
<feature type="domain" description="STAS" evidence="3">
    <location>
        <begin position="19"/>
        <end position="115"/>
    </location>
</feature>
<organism evidence="4 5">
    <name type="scientific">Streptomyces ruber</name>
    <dbReference type="NCBI Taxonomy" id="83378"/>
    <lineage>
        <taxon>Bacteria</taxon>
        <taxon>Bacillati</taxon>
        <taxon>Actinomycetota</taxon>
        <taxon>Actinomycetes</taxon>
        <taxon>Kitasatosporales</taxon>
        <taxon>Streptomycetaceae</taxon>
        <taxon>Streptomyces</taxon>
    </lineage>
</organism>
<dbReference type="EMBL" id="BMQK01000003">
    <property type="protein sequence ID" value="GGQ51884.1"/>
    <property type="molecule type" value="Genomic_DNA"/>
</dbReference>
<keyword evidence="5" id="KW-1185">Reference proteome</keyword>
<dbReference type="Gene3D" id="3.30.750.24">
    <property type="entry name" value="STAS domain"/>
    <property type="match status" value="1"/>
</dbReference>